<dbReference type="AlphaFoldDB" id="A0A498LMW3"/>
<feature type="region of interest" description="Disordered" evidence="1">
    <location>
        <begin position="103"/>
        <end position="146"/>
    </location>
</feature>
<dbReference type="Proteomes" id="UP000290572">
    <property type="component" value="Unassembled WGS sequence"/>
</dbReference>
<name>A0A498LMW3_LABRO</name>
<proteinExistence type="predicted"/>
<evidence type="ECO:0000256" key="1">
    <source>
        <dbReference type="SAM" id="MobiDB-lite"/>
    </source>
</evidence>
<feature type="compositionally biased region" description="Low complexity" evidence="1">
    <location>
        <begin position="134"/>
        <end position="144"/>
    </location>
</feature>
<evidence type="ECO:0000313" key="3">
    <source>
        <dbReference type="Proteomes" id="UP000290572"/>
    </source>
</evidence>
<organism evidence="2 3">
    <name type="scientific">Labeo rohita</name>
    <name type="common">Indian major carp</name>
    <name type="synonym">Cyprinus rohita</name>
    <dbReference type="NCBI Taxonomy" id="84645"/>
    <lineage>
        <taxon>Eukaryota</taxon>
        <taxon>Metazoa</taxon>
        <taxon>Chordata</taxon>
        <taxon>Craniata</taxon>
        <taxon>Vertebrata</taxon>
        <taxon>Euteleostomi</taxon>
        <taxon>Actinopterygii</taxon>
        <taxon>Neopterygii</taxon>
        <taxon>Teleostei</taxon>
        <taxon>Ostariophysi</taxon>
        <taxon>Cypriniformes</taxon>
        <taxon>Cyprinidae</taxon>
        <taxon>Labeoninae</taxon>
        <taxon>Labeonini</taxon>
        <taxon>Labeo</taxon>
    </lineage>
</organism>
<accession>A0A498LMW3</accession>
<keyword evidence="3" id="KW-1185">Reference proteome</keyword>
<reference evidence="2 3" key="1">
    <citation type="submission" date="2018-03" db="EMBL/GenBank/DDBJ databases">
        <title>Draft genome sequence of Rohu Carp (Labeo rohita).</title>
        <authorList>
            <person name="Das P."/>
            <person name="Kushwaha B."/>
            <person name="Joshi C.G."/>
            <person name="Kumar D."/>
            <person name="Nagpure N.S."/>
            <person name="Sahoo L."/>
            <person name="Das S.P."/>
            <person name="Bit A."/>
            <person name="Patnaik S."/>
            <person name="Meher P.K."/>
            <person name="Jayasankar P."/>
            <person name="Koringa P.G."/>
            <person name="Patel N.V."/>
            <person name="Hinsu A.T."/>
            <person name="Kumar R."/>
            <person name="Pandey M."/>
            <person name="Agarwal S."/>
            <person name="Srivastava S."/>
            <person name="Singh M."/>
            <person name="Iquebal M.A."/>
            <person name="Jaiswal S."/>
            <person name="Angadi U.B."/>
            <person name="Kumar N."/>
            <person name="Raza M."/>
            <person name="Shah T.M."/>
            <person name="Rai A."/>
            <person name="Jena J.K."/>
        </authorList>
    </citation>
    <scope>NUCLEOTIDE SEQUENCE [LARGE SCALE GENOMIC DNA]</scope>
    <source>
        <strain evidence="2">DASCIFA01</strain>
        <tissue evidence="2">Testis</tissue>
    </source>
</reference>
<feature type="region of interest" description="Disordered" evidence="1">
    <location>
        <begin position="34"/>
        <end position="85"/>
    </location>
</feature>
<feature type="compositionally biased region" description="Low complexity" evidence="1">
    <location>
        <begin position="72"/>
        <end position="82"/>
    </location>
</feature>
<evidence type="ECO:0000313" key="2">
    <source>
        <dbReference type="EMBL" id="RXN09768.1"/>
    </source>
</evidence>
<feature type="compositionally biased region" description="Low complexity" evidence="1">
    <location>
        <begin position="45"/>
        <end position="60"/>
    </location>
</feature>
<sequence>MQVYCVIRSIAGEQSSTSTSTDKRPSDLRTAALEMEAIRDVHGDSSTSSSSEGTSSSAESRPSDVKTNRGCTSTSAVSVSSSEESEKINLLAKLQAAAILEDVHGDSSTSSSSEGISSSAESRPSDVKTNRGCTSTSAVSVSSSEESEKINLLAKLQAAAILEG</sequence>
<protein>
    <submittedName>
        <fullName evidence="2">Uncharacterized protein</fullName>
    </submittedName>
</protein>
<dbReference type="EMBL" id="QBIY01013248">
    <property type="protein sequence ID" value="RXN09768.1"/>
    <property type="molecule type" value="Genomic_DNA"/>
</dbReference>
<gene>
    <name evidence="2" type="ORF">ROHU_031230</name>
</gene>
<feature type="compositionally biased region" description="Low complexity" evidence="1">
    <location>
        <begin position="107"/>
        <end position="122"/>
    </location>
</feature>
<comment type="caution">
    <text evidence="2">The sequence shown here is derived from an EMBL/GenBank/DDBJ whole genome shotgun (WGS) entry which is preliminary data.</text>
</comment>